<feature type="non-terminal residue" evidence="1">
    <location>
        <position position="1"/>
    </location>
</feature>
<evidence type="ECO:0000313" key="1">
    <source>
        <dbReference type="EMBL" id="CAG8797639.1"/>
    </source>
</evidence>
<proteinExistence type="predicted"/>
<reference evidence="1 2" key="1">
    <citation type="submission" date="2021-06" db="EMBL/GenBank/DDBJ databases">
        <authorList>
            <person name="Kallberg Y."/>
            <person name="Tangrot J."/>
            <person name="Rosling A."/>
        </authorList>
    </citation>
    <scope>NUCLEOTIDE SEQUENCE [LARGE SCALE GENOMIC DNA]</scope>
    <source>
        <strain evidence="1 2">120-4 pot B 10/14</strain>
    </source>
</reference>
<comment type="caution">
    <text evidence="1">The sequence shown here is derived from an EMBL/GenBank/DDBJ whole genome shotgun (WGS) entry which is preliminary data.</text>
</comment>
<protein>
    <submittedName>
        <fullName evidence="1">19267_t:CDS:1</fullName>
    </submittedName>
</protein>
<sequence length="94" mass="11003">LNNIIHGKRENEIPVILKENVKIYEDCWQHDPNQRLDSCNDMMGNNDSKIPDDRLEMGNLSLANLLQHHTNLYNESRSFNNELDILTLKVHYSV</sequence>
<gene>
    <name evidence="1" type="ORF">GMARGA_LOCUS22434</name>
</gene>
<dbReference type="Proteomes" id="UP000789901">
    <property type="component" value="Unassembled WGS sequence"/>
</dbReference>
<keyword evidence="2" id="KW-1185">Reference proteome</keyword>
<organism evidence="1 2">
    <name type="scientific">Gigaspora margarita</name>
    <dbReference type="NCBI Taxonomy" id="4874"/>
    <lineage>
        <taxon>Eukaryota</taxon>
        <taxon>Fungi</taxon>
        <taxon>Fungi incertae sedis</taxon>
        <taxon>Mucoromycota</taxon>
        <taxon>Glomeromycotina</taxon>
        <taxon>Glomeromycetes</taxon>
        <taxon>Diversisporales</taxon>
        <taxon>Gigasporaceae</taxon>
        <taxon>Gigaspora</taxon>
    </lineage>
</organism>
<name>A0ABN7VSW0_GIGMA</name>
<dbReference type="EMBL" id="CAJVQB010021643">
    <property type="protein sequence ID" value="CAG8797639.1"/>
    <property type="molecule type" value="Genomic_DNA"/>
</dbReference>
<accession>A0ABN7VSW0</accession>
<evidence type="ECO:0000313" key="2">
    <source>
        <dbReference type="Proteomes" id="UP000789901"/>
    </source>
</evidence>